<name>A0A9P5K068_9AGAM</name>
<keyword evidence="2" id="KW-1185">Reference proteome</keyword>
<dbReference type="Proteomes" id="UP000759537">
    <property type="component" value="Unassembled WGS sequence"/>
</dbReference>
<evidence type="ECO:0000313" key="1">
    <source>
        <dbReference type="EMBL" id="KAF8472213.1"/>
    </source>
</evidence>
<reference evidence="1" key="1">
    <citation type="submission" date="2019-10" db="EMBL/GenBank/DDBJ databases">
        <authorList>
            <consortium name="DOE Joint Genome Institute"/>
            <person name="Kuo A."/>
            <person name="Miyauchi S."/>
            <person name="Kiss E."/>
            <person name="Drula E."/>
            <person name="Kohler A."/>
            <person name="Sanchez-Garcia M."/>
            <person name="Andreopoulos B."/>
            <person name="Barry K.W."/>
            <person name="Bonito G."/>
            <person name="Buee M."/>
            <person name="Carver A."/>
            <person name="Chen C."/>
            <person name="Cichocki N."/>
            <person name="Clum A."/>
            <person name="Culley D."/>
            <person name="Crous P.W."/>
            <person name="Fauchery L."/>
            <person name="Girlanda M."/>
            <person name="Hayes R."/>
            <person name="Keri Z."/>
            <person name="LaButti K."/>
            <person name="Lipzen A."/>
            <person name="Lombard V."/>
            <person name="Magnuson J."/>
            <person name="Maillard F."/>
            <person name="Morin E."/>
            <person name="Murat C."/>
            <person name="Nolan M."/>
            <person name="Ohm R."/>
            <person name="Pangilinan J."/>
            <person name="Pereira M."/>
            <person name="Perotto S."/>
            <person name="Peter M."/>
            <person name="Riley R."/>
            <person name="Sitrit Y."/>
            <person name="Stielow B."/>
            <person name="Szollosi G."/>
            <person name="Zifcakova L."/>
            <person name="Stursova M."/>
            <person name="Spatafora J.W."/>
            <person name="Tedersoo L."/>
            <person name="Vaario L.-M."/>
            <person name="Yamada A."/>
            <person name="Yan M."/>
            <person name="Wang P."/>
            <person name="Xu J."/>
            <person name="Bruns T."/>
            <person name="Baldrian P."/>
            <person name="Vilgalys R."/>
            <person name="Henrissat B."/>
            <person name="Grigoriev I.V."/>
            <person name="Hibbett D."/>
            <person name="Nagy L.G."/>
            <person name="Martin F.M."/>
        </authorList>
    </citation>
    <scope>NUCLEOTIDE SEQUENCE</scope>
    <source>
        <strain evidence="1">Prilba</strain>
    </source>
</reference>
<accession>A0A9P5K068</accession>
<dbReference type="EMBL" id="WHVB01000021">
    <property type="protein sequence ID" value="KAF8472213.1"/>
    <property type="molecule type" value="Genomic_DNA"/>
</dbReference>
<protein>
    <submittedName>
        <fullName evidence="1">Uncharacterized protein</fullName>
    </submittedName>
</protein>
<gene>
    <name evidence="1" type="ORF">DFH94DRAFT_847199</name>
</gene>
<proteinExistence type="predicted"/>
<comment type="caution">
    <text evidence="1">The sequence shown here is derived from an EMBL/GenBank/DDBJ whole genome shotgun (WGS) entry which is preliminary data.</text>
</comment>
<sequence>MTDSPSCQIHEMDQAPSLHLAIRPRAQIPPQNNRYHSETESPQRDILPQVAYLWCAPEGTWKNDDRKAYTVEPEPNRFCECGGGQPAVPSRYNRNGKHSWPGRMGELSPPPDWCTRPPQQLARFPSLPLPGCARKAQKALRALPTPVQTLCGAQPDLSQLTTNNYFLLRVANYYPSYGSKVKSVSNVRKEGGEYCESPTQIDDHTRMSRKGRTGITLPLAPDPPLAAEVYSKFQMKTQPV</sequence>
<evidence type="ECO:0000313" key="2">
    <source>
        <dbReference type="Proteomes" id="UP000759537"/>
    </source>
</evidence>
<dbReference type="AlphaFoldDB" id="A0A9P5K068"/>
<organism evidence="1 2">
    <name type="scientific">Russula ochroleuca</name>
    <dbReference type="NCBI Taxonomy" id="152965"/>
    <lineage>
        <taxon>Eukaryota</taxon>
        <taxon>Fungi</taxon>
        <taxon>Dikarya</taxon>
        <taxon>Basidiomycota</taxon>
        <taxon>Agaricomycotina</taxon>
        <taxon>Agaricomycetes</taxon>
        <taxon>Russulales</taxon>
        <taxon>Russulaceae</taxon>
        <taxon>Russula</taxon>
    </lineage>
</organism>
<reference evidence="1" key="2">
    <citation type="journal article" date="2020" name="Nat. Commun.">
        <title>Large-scale genome sequencing of mycorrhizal fungi provides insights into the early evolution of symbiotic traits.</title>
        <authorList>
            <person name="Miyauchi S."/>
            <person name="Kiss E."/>
            <person name="Kuo A."/>
            <person name="Drula E."/>
            <person name="Kohler A."/>
            <person name="Sanchez-Garcia M."/>
            <person name="Morin E."/>
            <person name="Andreopoulos B."/>
            <person name="Barry K.W."/>
            <person name="Bonito G."/>
            <person name="Buee M."/>
            <person name="Carver A."/>
            <person name="Chen C."/>
            <person name="Cichocki N."/>
            <person name="Clum A."/>
            <person name="Culley D."/>
            <person name="Crous P.W."/>
            <person name="Fauchery L."/>
            <person name="Girlanda M."/>
            <person name="Hayes R.D."/>
            <person name="Keri Z."/>
            <person name="LaButti K."/>
            <person name="Lipzen A."/>
            <person name="Lombard V."/>
            <person name="Magnuson J."/>
            <person name="Maillard F."/>
            <person name="Murat C."/>
            <person name="Nolan M."/>
            <person name="Ohm R.A."/>
            <person name="Pangilinan J."/>
            <person name="Pereira M.F."/>
            <person name="Perotto S."/>
            <person name="Peter M."/>
            <person name="Pfister S."/>
            <person name="Riley R."/>
            <person name="Sitrit Y."/>
            <person name="Stielow J.B."/>
            <person name="Szollosi G."/>
            <person name="Zifcakova L."/>
            <person name="Stursova M."/>
            <person name="Spatafora J.W."/>
            <person name="Tedersoo L."/>
            <person name="Vaario L.M."/>
            <person name="Yamada A."/>
            <person name="Yan M."/>
            <person name="Wang P."/>
            <person name="Xu J."/>
            <person name="Bruns T."/>
            <person name="Baldrian P."/>
            <person name="Vilgalys R."/>
            <person name="Dunand C."/>
            <person name="Henrissat B."/>
            <person name="Grigoriev I.V."/>
            <person name="Hibbett D."/>
            <person name="Nagy L.G."/>
            <person name="Martin F.M."/>
        </authorList>
    </citation>
    <scope>NUCLEOTIDE SEQUENCE</scope>
    <source>
        <strain evidence="1">Prilba</strain>
    </source>
</reference>